<sequence length="301" mass="33238">MLTDRRTAGAYLLAPSVLQELVLRVWRAAVAGGVEFVPGQVITTGTNPLAKDTQYEAIQRFQEVMRAYLTHSGQKDYADKDHFLKDDGDGEMMVAGWIAGEVLSQALGSREWVKDRKSFLASLYNQRRYVVDDIVIGDYGGECKAGAASRGAACRCNQGGRTVYIKKFVESFRAVYADWGTLVVPLSECEASGLILRGTLNGVGFMLVDIPPVSKFISELQKGFYGGRMVHNAFLITSDEVSMQLISSTRNGAPDALRETMEAKRVDFVGGVVTEAMLEMEGVDFIDPLLLEPRLNRFRRT</sequence>
<dbReference type="VEuPathDB" id="TriTrypDB:TcYC6_0107150"/>
<organism evidence="3 4">
    <name type="scientific">Trypanosoma cruzi</name>
    <dbReference type="NCBI Taxonomy" id="5693"/>
    <lineage>
        <taxon>Eukaryota</taxon>
        <taxon>Discoba</taxon>
        <taxon>Euglenozoa</taxon>
        <taxon>Kinetoplastea</taxon>
        <taxon>Metakinetoplastina</taxon>
        <taxon>Trypanosomatida</taxon>
        <taxon>Trypanosomatidae</taxon>
        <taxon>Trypanosoma</taxon>
        <taxon>Schizotrypanum</taxon>
    </lineage>
</organism>
<name>A0A2V2UW13_TRYCR</name>
<protein>
    <submittedName>
        <fullName evidence="3">Putative receptor-type adenylate cyclase</fullName>
    </submittedName>
</protein>
<dbReference type="VEuPathDB" id="TriTrypDB:TcCLB.460757.10"/>
<keyword evidence="3" id="KW-0675">Receptor</keyword>
<feature type="domain" description="Receptor-type adenylate cyclase GRESAG 4.1/3 periplasmic binding protein-like" evidence="2">
    <location>
        <begin position="1"/>
        <end position="45"/>
    </location>
</feature>
<evidence type="ECO:0000259" key="1">
    <source>
        <dbReference type="Pfam" id="PF25493"/>
    </source>
</evidence>
<dbReference type="VEuPathDB" id="TriTrypDB:TcBrA4_0052830"/>
<dbReference type="VEuPathDB" id="TriTrypDB:TCDM_05520"/>
<dbReference type="InterPro" id="IPR057399">
    <property type="entry name" value="GRESAG4.1/3_peripasmic_1"/>
</dbReference>
<dbReference type="Pfam" id="PF25495">
    <property type="entry name" value="Peripla_BP_A-cyclase_1"/>
    <property type="match status" value="1"/>
</dbReference>
<dbReference type="VEuPathDB" id="TriTrypDB:Tc_MARK_1772"/>
<feature type="domain" description="Receptor-type adenylate cyclase GRESAG 4.1/3 periplasmic binding protein-like" evidence="1">
    <location>
        <begin position="198"/>
        <end position="300"/>
    </location>
</feature>
<dbReference type="VEuPathDB" id="TriTrypDB:TcG_04383"/>
<dbReference type="VEuPathDB" id="TriTrypDB:C4B63_44g157"/>
<dbReference type="VEuPathDB" id="TriTrypDB:TCDM_03044"/>
<reference evidence="3 4" key="1">
    <citation type="journal article" date="2018" name="Microb. Genom.">
        <title>Expanding an expanded genome: long-read sequencing of Trypanosoma cruzi.</title>
        <authorList>
            <person name="Berna L."/>
            <person name="Rodriguez M."/>
            <person name="Chiribao M.L."/>
            <person name="Parodi-Talice A."/>
            <person name="Pita S."/>
            <person name="Rijo G."/>
            <person name="Alvarez-Valin F."/>
            <person name="Robello C."/>
        </authorList>
    </citation>
    <scope>NUCLEOTIDE SEQUENCE [LARGE SCALE GENOMIC DNA]</scope>
    <source>
        <strain evidence="3 4">TCC</strain>
    </source>
</reference>
<dbReference type="VEuPathDB" id="TriTrypDB:TcCLB.428999.20"/>
<evidence type="ECO:0000259" key="2">
    <source>
        <dbReference type="Pfam" id="PF25495"/>
    </source>
</evidence>
<evidence type="ECO:0000313" key="3">
    <source>
        <dbReference type="EMBL" id="PWU88537.1"/>
    </source>
</evidence>
<dbReference type="VEuPathDB" id="TriTrypDB:TcCL_NonESM05031"/>
<proteinExistence type="predicted"/>
<dbReference type="VEuPathDB" id="TriTrypDB:BCY84_21617"/>
<evidence type="ECO:0000313" key="4">
    <source>
        <dbReference type="Proteomes" id="UP000246078"/>
    </source>
</evidence>
<dbReference type="AlphaFoldDB" id="A0A2V2UW13"/>
<dbReference type="VEuPathDB" id="TriTrypDB:TCSYLVIO_000806"/>
<dbReference type="VEuPathDB" id="TriTrypDB:C3747_433g11"/>
<gene>
    <name evidence="3" type="ORF">C3747_433g11</name>
</gene>
<dbReference type="InterPro" id="IPR057398">
    <property type="entry name" value="GRESAG4.1/3_peripasmic_2"/>
</dbReference>
<accession>A0A2V2UW13</accession>
<dbReference type="Pfam" id="PF25493">
    <property type="entry name" value="Peripla_BP_A-cyclase"/>
    <property type="match status" value="1"/>
</dbReference>
<comment type="caution">
    <text evidence="3">The sequence shown here is derived from an EMBL/GenBank/DDBJ whole genome shotgun (WGS) entry which is preliminary data.</text>
</comment>
<dbReference type="EMBL" id="PRFC01000433">
    <property type="protein sequence ID" value="PWU88537.1"/>
    <property type="molecule type" value="Genomic_DNA"/>
</dbReference>
<dbReference type="Proteomes" id="UP000246078">
    <property type="component" value="Unassembled WGS sequence"/>
</dbReference>